<evidence type="ECO:0000256" key="1">
    <source>
        <dbReference type="SAM" id="MobiDB-lite"/>
    </source>
</evidence>
<dbReference type="EMBL" id="CP000473">
    <property type="protein sequence ID" value="ABJ86485.1"/>
    <property type="molecule type" value="Genomic_DNA"/>
</dbReference>
<feature type="signal peptide" evidence="2">
    <location>
        <begin position="1"/>
        <end position="19"/>
    </location>
</feature>
<feature type="domain" description="ThuA-like" evidence="3">
    <location>
        <begin position="24"/>
        <end position="269"/>
    </location>
</feature>
<protein>
    <recommendedName>
        <fullName evidence="3">ThuA-like domain-containing protein</fullName>
    </recommendedName>
</protein>
<dbReference type="PANTHER" id="PTHR40469:SF2">
    <property type="entry name" value="GALACTOSE-BINDING DOMAIN-LIKE SUPERFAMILY PROTEIN"/>
    <property type="match status" value="1"/>
</dbReference>
<dbReference type="KEGG" id="sus:Acid_5538"/>
<dbReference type="SUPFAM" id="SSF52317">
    <property type="entry name" value="Class I glutamine amidotransferase-like"/>
    <property type="match status" value="1"/>
</dbReference>
<reference evidence="4" key="1">
    <citation type="submission" date="2006-10" db="EMBL/GenBank/DDBJ databases">
        <title>Complete sequence of Solibacter usitatus Ellin6076.</title>
        <authorList>
            <consortium name="US DOE Joint Genome Institute"/>
            <person name="Copeland A."/>
            <person name="Lucas S."/>
            <person name="Lapidus A."/>
            <person name="Barry K."/>
            <person name="Detter J.C."/>
            <person name="Glavina del Rio T."/>
            <person name="Hammon N."/>
            <person name="Israni S."/>
            <person name="Dalin E."/>
            <person name="Tice H."/>
            <person name="Pitluck S."/>
            <person name="Thompson L.S."/>
            <person name="Brettin T."/>
            <person name="Bruce D."/>
            <person name="Han C."/>
            <person name="Tapia R."/>
            <person name="Gilna P."/>
            <person name="Schmutz J."/>
            <person name="Larimer F."/>
            <person name="Land M."/>
            <person name="Hauser L."/>
            <person name="Kyrpides N."/>
            <person name="Mikhailova N."/>
            <person name="Janssen P.H."/>
            <person name="Kuske C.R."/>
            <person name="Richardson P."/>
        </authorList>
    </citation>
    <scope>NUCLEOTIDE SEQUENCE</scope>
    <source>
        <strain evidence="4">Ellin6076</strain>
    </source>
</reference>
<evidence type="ECO:0000259" key="3">
    <source>
        <dbReference type="Pfam" id="PF06283"/>
    </source>
</evidence>
<proteinExistence type="predicted"/>
<keyword evidence="2" id="KW-0732">Signal</keyword>
<dbReference type="InParanoid" id="Q01V30"/>
<dbReference type="OrthoDB" id="9785923at2"/>
<dbReference type="PANTHER" id="PTHR40469">
    <property type="entry name" value="SECRETED GLYCOSYL HYDROLASE"/>
    <property type="match status" value="1"/>
</dbReference>
<feature type="region of interest" description="Disordered" evidence="1">
    <location>
        <begin position="270"/>
        <end position="292"/>
    </location>
</feature>
<gene>
    <name evidence="4" type="ordered locus">Acid_5538</name>
</gene>
<evidence type="ECO:0000256" key="2">
    <source>
        <dbReference type="SAM" id="SignalP"/>
    </source>
</evidence>
<dbReference type="InterPro" id="IPR029010">
    <property type="entry name" value="ThuA-like"/>
</dbReference>
<dbReference type="HOGENOM" id="CLU_082117_0_0_0"/>
<dbReference type="eggNOG" id="COG3828">
    <property type="taxonomic scope" value="Bacteria"/>
</dbReference>
<accession>Q01V30</accession>
<dbReference type="Gene3D" id="3.40.50.880">
    <property type="match status" value="1"/>
</dbReference>
<dbReference type="STRING" id="234267.Acid_5538"/>
<dbReference type="Pfam" id="PF06283">
    <property type="entry name" value="ThuA"/>
    <property type="match status" value="1"/>
</dbReference>
<organism evidence="4">
    <name type="scientific">Solibacter usitatus (strain Ellin6076)</name>
    <dbReference type="NCBI Taxonomy" id="234267"/>
    <lineage>
        <taxon>Bacteria</taxon>
        <taxon>Pseudomonadati</taxon>
        <taxon>Acidobacteriota</taxon>
        <taxon>Terriglobia</taxon>
        <taxon>Bryobacterales</taxon>
        <taxon>Solibacteraceae</taxon>
        <taxon>Candidatus Solibacter</taxon>
    </lineage>
</organism>
<sequence precursor="true">MSKAILTILLGSFLGIAQAATPVRALIIDGQNNHDWKHTTPVLKKILEDTGMFQVDVLTTPPKGGDFSNFKPEFDKYKLVIGNYNEFPAGDKWPEDVKSAFEQYIRNGGGFVSYHAADNAFPEWKAYNLMIGIGGWMGRNEKSGPYWYFQDGKLTPDPAPGPAGNHGARTPFLVVMRDTKHPIAKGLPAKWMHAPDELYSKMRGPGENMTVLGTAFSDPANRGTGHDEPMLMALTYGKGRIFHTTLGHDPAAMSCVGFIVTLQRGAEWAASGKVTQKVPSDFPTADKVSTRE</sequence>
<dbReference type="InterPro" id="IPR029062">
    <property type="entry name" value="Class_I_gatase-like"/>
</dbReference>
<name>Q01V30_SOLUE</name>
<feature type="chain" id="PRO_5004162712" description="ThuA-like domain-containing protein" evidence="2">
    <location>
        <begin position="20"/>
        <end position="292"/>
    </location>
</feature>
<evidence type="ECO:0000313" key="4">
    <source>
        <dbReference type="EMBL" id="ABJ86485.1"/>
    </source>
</evidence>
<dbReference type="AlphaFoldDB" id="Q01V30"/>